<feature type="region of interest" description="Disordered" evidence="8">
    <location>
        <begin position="627"/>
        <end position="650"/>
    </location>
</feature>
<dbReference type="STRING" id="554055.A0A2P6V8Q5"/>
<evidence type="ECO:0000256" key="8">
    <source>
        <dbReference type="SAM" id="MobiDB-lite"/>
    </source>
</evidence>
<feature type="domain" description="Arf-GAP" evidence="9">
    <location>
        <begin position="237"/>
        <end position="367"/>
    </location>
</feature>
<feature type="compositionally biased region" description="Pro residues" evidence="8">
    <location>
        <begin position="637"/>
        <end position="649"/>
    </location>
</feature>
<keyword evidence="2" id="KW-0343">GTPase activation</keyword>
<dbReference type="GO" id="GO:0030136">
    <property type="term" value="C:clathrin-coated vesicle"/>
    <property type="evidence" value="ECO:0007669"/>
    <property type="project" value="UniProtKB-SubCell"/>
</dbReference>
<gene>
    <name evidence="11" type="ORF">C2E20_6181</name>
</gene>
<sequence length="700" mass="73295">MSSQGSDTVGSWIRDYTTALKYGSFKPFTMAERKARAATRNQAWGPTGSEMAVLAELTHQPTECASVLRVVELRLAYPPHKWRIVYKGLTVLEYLLRHGSDACVGMAKGGATAQRLEWLSSGFHYVGPDGRDLGVNVRHRAQAILALLKDEPRLAAEREAHTKRRGAYTGFSSYDVMAQGGPQGADGGWHVAPQDGGHLSQEGGKQPGSPDYREKEPGDGALRPAGETKGVSMEENQRYLAALKRLLELPANRACADCAGSDTGSRPTWASINCGVFICMRCAGVHRGLGVHVSKVRSCSLDTWLPEQVEFIARTGNAVGNAYWEGGMPAGGKPGKSASLQDIEAFCRRKYVSREWAAGTWPPPAEAHADGAEVLSILADCLPADRARELLAAQESAAAAARAAADAAAAEERARAAAAAAAAAAAVNLMDFDDEPAVPAAGGGTGGTVDSNPFALALVDPLKSLEEAFSVPAVPAEQSAGSLAPSQPASNLDSWDMGAALRQRQADSEAAEAAAAAAAAAQQQQQAAASARPQPAPYCPPWAPHPSAAGPASMALVPAGAAFSHAWSSTPSLPTADASGLAYQPHYASSGSFTSQQSFGYGQQQQQQQAYGQQAAYYGAPAYVPAAPQRAQQPKRSTPPHPSPRPPATPAEAKAMELMATQLGAFNLHADTVSAKPSPRLAGAYAQQLQGAPHPMYIPR</sequence>
<evidence type="ECO:0000259" key="10">
    <source>
        <dbReference type="PROSITE" id="PS50942"/>
    </source>
</evidence>
<dbReference type="CDD" id="cd03571">
    <property type="entry name" value="ENTH"/>
    <property type="match status" value="1"/>
</dbReference>
<evidence type="ECO:0000313" key="12">
    <source>
        <dbReference type="Proteomes" id="UP000239649"/>
    </source>
</evidence>
<dbReference type="Pfam" id="PF01417">
    <property type="entry name" value="ENTH"/>
    <property type="match status" value="1"/>
</dbReference>
<dbReference type="InterPro" id="IPR008942">
    <property type="entry name" value="ENTH_VHS"/>
</dbReference>
<protein>
    <submittedName>
        <fullName evidence="11">ADP-ribosylation factor GTPase-activating AGD15 isoform X1</fullName>
    </submittedName>
</protein>
<accession>A0A2P6V8Q5</accession>
<keyword evidence="5" id="KW-0862">Zinc</keyword>
<dbReference type="Gene3D" id="1.10.220.150">
    <property type="entry name" value="Arf GTPase activating protein"/>
    <property type="match status" value="1"/>
</dbReference>
<proteinExistence type="predicted"/>
<dbReference type="PANTHER" id="PTHR46419">
    <property type="entry name" value="ADP-RIBOSYLATION FACTOR GTPASE-ACTIVATING PROTEIN AGD5"/>
    <property type="match status" value="1"/>
</dbReference>
<evidence type="ECO:0000256" key="4">
    <source>
        <dbReference type="ARBA" id="ARBA00022771"/>
    </source>
</evidence>
<dbReference type="PANTHER" id="PTHR46419:SF2">
    <property type="entry name" value="ADP-RIBOSYLATION FACTOR GTPASE-ACTIVATING PROTEIN AGD5"/>
    <property type="match status" value="1"/>
</dbReference>
<feature type="compositionally biased region" description="Pro residues" evidence="8">
    <location>
        <begin position="534"/>
        <end position="544"/>
    </location>
</feature>
<dbReference type="InterPro" id="IPR037278">
    <property type="entry name" value="ARFGAP/RecO"/>
</dbReference>
<feature type="region of interest" description="Disordered" evidence="8">
    <location>
        <begin position="182"/>
        <end position="231"/>
    </location>
</feature>
<dbReference type="InterPro" id="IPR044520">
    <property type="entry name" value="ARF_GAP_AGD5/15"/>
</dbReference>
<name>A0A2P6V8Q5_9CHLO</name>
<dbReference type="InterPro" id="IPR013809">
    <property type="entry name" value="ENTH"/>
</dbReference>
<dbReference type="PRINTS" id="PR00405">
    <property type="entry name" value="REVINTRACTNG"/>
</dbReference>
<keyword evidence="6" id="KW-0968">Cytoplasmic vesicle</keyword>
<dbReference type="SMART" id="SM00273">
    <property type="entry name" value="ENTH"/>
    <property type="match status" value="1"/>
</dbReference>
<comment type="subcellular location">
    <subcellularLocation>
        <location evidence="1">Cytoplasmic vesicle</location>
        <location evidence="1">Clathrin-coated vesicle</location>
    </subcellularLocation>
</comment>
<dbReference type="Pfam" id="PF01412">
    <property type="entry name" value="ArfGap"/>
    <property type="match status" value="1"/>
</dbReference>
<dbReference type="PROSITE" id="PS50115">
    <property type="entry name" value="ARFGAP"/>
    <property type="match status" value="1"/>
</dbReference>
<dbReference type="PROSITE" id="PS50942">
    <property type="entry name" value="ENTH"/>
    <property type="match status" value="1"/>
</dbReference>
<dbReference type="Proteomes" id="UP000239649">
    <property type="component" value="Unassembled WGS sequence"/>
</dbReference>
<keyword evidence="4 7" id="KW-0863">Zinc-finger</keyword>
<comment type="caution">
    <text evidence="11">The sequence shown here is derived from an EMBL/GenBank/DDBJ whole genome shotgun (WGS) entry which is preliminary data.</text>
</comment>
<evidence type="ECO:0000313" key="11">
    <source>
        <dbReference type="EMBL" id="PSC70463.1"/>
    </source>
</evidence>
<feature type="compositionally biased region" description="Low complexity" evidence="8">
    <location>
        <begin position="524"/>
        <end position="533"/>
    </location>
</feature>
<dbReference type="OrthoDB" id="10266696at2759"/>
<dbReference type="SUPFAM" id="SSF48464">
    <property type="entry name" value="ENTH/VHS domain"/>
    <property type="match status" value="1"/>
</dbReference>
<feature type="domain" description="ENTH" evidence="10">
    <location>
        <begin position="23"/>
        <end position="158"/>
    </location>
</feature>
<dbReference type="Gene3D" id="1.25.40.90">
    <property type="match status" value="1"/>
</dbReference>
<keyword evidence="12" id="KW-1185">Reference proteome</keyword>
<dbReference type="InterPro" id="IPR038508">
    <property type="entry name" value="ArfGAP_dom_sf"/>
</dbReference>
<dbReference type="SMART" id="SM00105">
    <property type="entry name" value="ArfGap"/>
    <property type="match status" value="1"/>
</dbReference>
<evidence type="ECO:0000259" key="9">
    <source>
        <dbReference type="PROSITE" id="PS50115"/>
    </source>
</evidence>
<evidence type="ECO:0000256" key="6">
    <source>
        <dbReference type="ARBA" id="ARBA00023329"/>
    </source>
</evidence>
<evidence type="ECO:0000256" key="3">
    <source>
        <dbReference type="ARBA" id="ARBA00022723"/>
    </source>
</evidence>
<dbReference type="EMBL" id="LHPF02000020">
    <property type="protein sequence ID" value="PSC70463.1"/>
    <property type="molecule type" value="Genomic_DNA"/>
</dbReference>
<dbReference type="GO" id="GO:0005096">
    <property type="term" value="F:GTPase activator activity"/>
    <property type="evidence" value="ECO:0007669"/>
    <property type="project" value="UniProtKB-KW"/>
</dbReference>
<reference evidence="11 12" key="1">
    <citation type="journal article" date="2018" name="Plant J.">
        <title>Genome sequences of Chlorella sorokiniana UTEX 1602 and Micractinium conductrix SAG 241.80: implications to maltose excretion by a green alga.</title>
        <authorList>
            <person name="Arriola M.B."/>
            <person name="Velmurugan N."/>
            <person name="Zhang Y."/>
            <person name="Plunkett M.H."/>
            <person name="Hondzo H."/>
            <person name="Barney B.M."/>
        </authorList>
    </citation>
    <scope>NUCLEOTIDE SEQUENCE [LARGE SCALE GENOMIC DNA]</scope>
    <source>
        <strain evidence="11 12">SAG 241.80</strain>
    </source>
</reference>
<evidence type="ECO:0000256" key="7">
    <source>
        <dbReference type="PROSITE-ProRule" id="PRU00288"/>
    </source>
</evidence>
<dbReference type="GO" id="GO:0008270">
    <property type="term" value="F:zinc ion binding"/>
    <property type="evidence" value="ECO:0007669"/>
    <property type="project" value="UniProtKB-KW"/>
</dbReference>
<feature type="region of interest" description="Disordered" evidence="8">
    <location>
        <begin position="524"/>
        <end position="544"/>
    </location>
</feature>
<dbReference type="SUPFAM" id="SSF57863">
    <property type="entry name" value="ArfGap/RecO-like zinc finger"/>
    <property type="match status" value="1"/>
</dbReference>
<evidence type="ECO:0000256" key="1">
    <source>
        <dbReference type="ARBA" id="ARBA00004132"/>
    </source>
</evidence>
<evidence type="ECO:0000256" key="2">
    <source>
        <dbReference type="ARBA" id="ARBA00022468"/>
    </source>
</evidence>
<organism evidence="11 12">
    <name type="scientific">Micractinium conductrix</name>
    <dbReference type="NCBI Taxonomy" id="554055"/>
    <lineage>
        <taxon>Eukaryota</taxon>
        <taxon>Viridiplantae</taxon>
        <taxon>Chlorophyta</taxon>
        <taxon>core chlorophytes</taxon>
        <taxon>Trebouxiophyceae</taxon>
        <taxon>Chlorellales</taxon>
        <taxon>Chlorellaceae</taxon>
        <taxon>Chlorella clade</taxon>
        <taxon>Micractinium</taxon>
    </lineage>
</organism>
<dbReference type="AlphaFoldDB" id="A0A2P6V8Q5"/>
<dbReference type="FunFam" id="1.10.220.150:FF:000009">
    <property type="entry name" value="stromal membrane-associated protein 1 isoform X1"/>
    <property type="match status" value="1"/>
</dbReference>
<keyword evidence="3" id="KW-0479">Metal-binding</keyword>
<evidence type="ECO:0000256" key="5">
    <source>
        <dbReference type="ARBA" id="ARBA00022833"/>
    </source>
</evidence>
<dbReference type="CDD" id="cd08204">
    <property type="entry name" value="ArfGap"/>
    <property type="match status" value="1"/>
</dbReference>
<dbReference type="InterPro" id="IPR001164">
    <property type="entry name" value="ArfGAP_dom"/>
</dbReference>